<sequence>MNIAKKGNFISSIIKNVICLIQESTEVLFYCLCKISIFVSINYNLIT</sequence>
<comment type="caution">
    <text evidence="1">The sequence shown here is derived from an EMBL/GenBank/DDBJ whole genome shotgun (WGS) entry which is preliminary data.</text>
</comment>
<organism evidence="1 2">
    <name type="scientific">Emticicia aquatica</name>
    <dbReference type="NCBI Taxonomy" id="1681835"/>
    <lineage>
        <taxon>Bacteria</taxon>
        <taxon>Pseudomonadati</taxon>
        <taxon>Bacteroidota</taxon>
        <taxon>Cytophagia</taxon>
        <taxon>Cytophagales</taxon>
        <taxon>Leadbetterellaceae</taxon>
        <taxon>Emticicia</taxon>
    </lineage>
</organism>
<name>A0ABM9AKP6_9BACT</name>
<evidence type="ECO:0000313" key="2">
    <source>
        <dbReference type="Proteomes" id="UP000837932"/>
    </source>
</evidence>
<dbReference type="EMBL" id="CAKLPY010000001">
    <property type="protein sequence ID" value="CAH0994291.1"/>
    <property type="molecule type" value="Genomic_DNA"/>
</dbReference>
<gene>
    <name evidence="1" type="ORF">EMA8858_00400</name>
</gene>
<reference evidence="1" key="1">
    <citation type="submission" date="2021-12" db="EMBL/GenBank/DDBJ databases">
        <authorList>
            <person name="Rodrigo-Torres L."/>
            <person name="Arahal R. D."/>
            <person name="Lucena T."/>
        </authorList>
    </citation>
    <scope>NUCLEOTIDE SEQUENCE</scope>
    <source>
        <strain evidence="1">CECT 8858</strain>
    </source>
</reference>
<proteinExistence type="predicted"/>
<accession>A0ABM9AKP6</accession>
<dbReference type="Proteomes" id="UP000837932">
    <property type="component" value="Unassembled WGS sequence"/>
</dbReference>
<evidence type="ECO:0000313" key="1">
    <source>
        <dbReference type="EMBL" id="CAH0994291.1"/>
    </source>
</evidence>
<keyword evidence="2" id="KW-1185">Reference proteome</keyword>
<protein>
    <submittedName>
        <fullName evidence="1">Uncharacterized protein</fullName>
    </submittedName>
</protein>